<sequence>MQLLKEAASFQDKLRMQVVILQHKNKGKKQNFSIYQNINLKFSSNNCSFDITLIAEDYYLIHGGNIQQKDKRIIKYIYGKVVRLIQQLGGFWGGDKPKSSVKQPRHTIVIKLFPPRILIFHLTLEHSETVSTYNLIGLHGPSKK</sequence>
<dbReference type="EMBL" id="CATOUU010000889">
    <property type="protein sequence ID" value="CAI9957555.1"/>
    <property type="molecule type" value="Genomic_DNA"/>
</dbReference>
<keyword evidence="3" id="KW-1185">Reference proteome</keyword>
<reference evidence="1" key="1">
    <citation type="submission" date="2023-06" db="EMBL/GenBank/DDBJ databases">
        <authorList>
            <person name="Kurt Z."/>
        </authorList>
    </citation>
    <scope>NUCLEOTIDE SEQUENCE</scope>
</reference>
<dbReference type="EMBL" id="CAXDID020000050">
    <property type="protein sequence ID" value="CAL6005206.1"/>
    <property type="molecule type" value="Genomic_DNA"/>
</dbReference>
<name>A0AA86QF67_9EUKA</name>
<accession>A0AA86QF67</accession>
<protein>
    <submittedName>
        <fullName evidence="2">Hypothetical_protein</fullName>
    </submittedName>
</protein>
<dbReference type="AlphaFoldDB" id="A0AA86QF67"/>
<gene>
    <name evidence="2" type="ORF">HINF_LOCUS19258</name>
    <name evidence="1" type="ORF">HINF_LOCUS45200</name>
</gene>
<organism evidence="1">
    <name type="scientific">Hexamita inflata</name>
    <dbReference type="NCBI Taxonomy" id="28002"/>
    <lineage>
        <taxon>Eukaryota</taxon>
        <taxon>Metamonada</taxon>
        <taxon>Diplomonadida</taxon>
        <taxon>Hexamitidae</taxon>
        <taxon>Hexamitinae</taxon>
        <taxon>Hexamita</taxon>
    </lineage>
</organism>
<comment type="caution">
    <text evidence="1">The sequence shown here is derived from an EMBL/GenBank/DDBJ whole genome shotgun (WGS) entry which is preliminary data.</text>
</comment>
<reference evidence="2 3" key="2">
    <citation type="submission" date="2024-07" db="EMBL/GenBank/DDBJ databases">
        <authorList>
            <person name="Akdeniz Z."/>
        </authorList>
    </citation>
    <scope>NUCLEOTIDE SEQUENCE [LARGE SCALE GENOMIC DNA]</scope>
</reference>
<evidence type="ECO:0000313" key="1">
    <source>
        <dbReference type="EMBL" id="CAI9957555.1"/>
    </source>
</evidence>
<dbReference type="Proteomes" id="UP001642409">
    <property type="component" value="Unassembled WGS sequence"/>
</dbReference>
<evidence type="ECO:0000313" key="2">
    <source>
        <dbReference type="EMBL" id="CAL6005206.1"/>
    </source>
</evidence>
<evidence type="ECO:0000313" key="3">
    <source>
        <dbReference type="Proteomes" id="UP001642409"/>
    </source>
</evidence>
<proteinExistence type="predicted"/>